<organism evidence="6 7">
    <name type="scientific">Saprolegnia diclina (strain VS20)</name>
    <dbReference type="NCBI Taxonomy" id="1156394"/>
    <lineage>
        <taxon>Eukaryota</taxon>
        <taxon>Sar</taxon>
        <taxon>Stramenopiles</taxon>
        <taxon>Oomycota</taxon>
        <taxon>Saprolegniomycetes</taxon>
        <taxon>Saprolegniales</taxon>
        <taxon>Saprolegniaceae</taxon>
        <taxon>Saprolegnia</taxon>
    </lineage>
</organism>
<keyword evidence="3" id="KW-0862">Zinc</keyword>
<keyword evidence="1" id="KW-0479">Metal-binding</keyword>
<evidence type="ECO:0000256" key="3">
    <source>
        <dbReference type="ARBA" id="ARBA00022833"/>
    </source>
</evidence>
<dbReference type="GO" id="GO:0008270">
    <property type="term" value="F:zinc ion binding"/>
    <property type="evidence" value="ECO:0007669"/>
    <property type="project" value="UniProtKB-KW"/>
</dbReference>
<evidence type="ECO:0000256" key="1">
    <source>
        <dbReference type="ARBA" id="ARBA00022723"/>
    </source>
</evidence>
<evidence type="ECO:0000256" key="2">
    <source>
        <dbReference type="ARBA" id="ARBA00022771"/>
    </source>
</evidence>
<reference evidence="6 7" key="1">
    <citation type="submission" date="2012-04" db="EMBL/GenBank/DDBJ databases">
        <title>The Genome Sequence of Saprolegnia declina VS20.</title>
        <authorList>
            <consortium name="The Broad Institute Genome Sequencing Platform"/>
            <person name="Russ C."/>
            <person name="Nusbaum C."/>
            <person name="Tyler B."/>
            <person name="van West P."/>
            <person name="Dieguez-Uribeondo J."/>
            <person name="de Bruijn I."/>
            <person name="Tripathy S."/>
            <person name="Jiang R."/>
            <person name="Young S.K."/>
            <person name="Zeng Q."/>
            <person name="Gargeya S."/>
            <person name="Fitzgerald M."/>
            <person name="Haas B."/>
            <person name="Abouelleil A."/>
            <person name="Alvarado L."/>
            <person name="Arachchi H.M."/>
            <person name="Berlin A."/>
            <person name="Chapman S.B."/>
            <person name="Goldberg J."/>
            <person name="Griggs A."/>
            <person name="Gujja S."/>
            <person name="Hansen M."/>
            <person name="Howarth C."/>
            <person name="Imamovic A."/>
            <person name="Larimer J."/>
            <person name="McCowen C."/>
            <person name="Montmayeur A."/>
            <person name="Murphy C."/>
            <person name="Neiman D."/>
            <person name="Pearson M."/>
            <person name="Priest M."/>
            <person name="Roberts A."/>
            <person name="Saif S."/>
            <person name="Shea T."/>
            <person name="Sisk P."/>
            <person name="Sykes S."/>
            <person name="Wortman J."/>
            <person name="Nusbaum C."/>
            <person name="Birren B."/>
        </authorList>
    </citation>
    <scope>NUCLEOTIDE SEQUENCE [LARGE SCALE GENOMIC DNA]</scope>
    <source>
        <strain evidence="6 7">VS20</strain>
    </source>
</reference>
<dbReference type="OMA" id="PPKQKFK"/>
<dbReference type="AlphaFoldDB" id="T0Q4X5"/>
<evidence type="ECO:0000259" key="5">
    <source>
        <dbReference type="PROSITE" id="PS50865"/>
    </source>
</evidence>
<dbReference type="RefSeq" id="XP_008616970.1">
    <property type="nucleotide sequence ID" value="XM_008618748.1"/>
</dbReference>
<dbReference type="InterPro" id="IPR036034">
    <property type="entry name" value="PDZ_sf"/>
</dbReference>
<dbReference type="GeneID" id="19953397"/>
<accession>T0Q4X5</accession>
<dbReference type="PROSITE" id="PS50865">
    <property type="entry name" value="ZF_MYND_2"/>
    <property type="match status" value="1"/>
</dbReference>
<protein>
    <recommendedName>
        <fullName evidence="5">MYND-type domain-containing protein</fullName>
    </recommendedName>
</protein>
<keyword evidence="2 4" id="KW-0863">Zinc-finger</keyword>
<dbReference type="eggNOG" id="ENOG502RYSX">
    <property type="taxonomic scope" value="Eukaryota"/>
</dbReference>
<dbReference type="InterPro" id="IPR002893">
    <property type="entry name" value="Znf_MYND"/>
</dbReference>
<keyword evidence="7" id="KW-1185">Reference proteome</keyword>
<evidence type="ECO:0000256" key="4">
    <source>
        <dbReference type="PROSITE-ProRule" id="PRU00134"/>
    </source>
</evidence>
<dbReference type="EMBL" id="JH767182">
    <property type="protein sequence ID" value="EQC29666.1"/>
    <property type="molecule type" value="Genomic_DNA"/>
</dbReference>
<dbReference type="InParanoid" id="T0Q4X5"/>
<feature type="domain" description="MYND-type" evidence="5">
    <location>
        <begin position="28"/>
        <end position="66"/>
    </location>
</feature>
<dbReference type="Proteomes" id="UP000030762">
    <property type="component" value="Unassembled WGS sequence"/>
</dbReference>
<sequence>MGREPATMVASPTASELNNESAAEWATCSNCSEQTVVRPCPARCGRAAYCSSLCLVHHKTLHRSFCRPTIAPTVVTKDADDVLVETDNNVETNEVEDEDDMPLLDMLQVAEKPPAFLKKTFSSLFLLPSKLKKLLPSDEAIAPESFSEDAPAIPFTYHHVCSPRANLSEPWSRFSADFNMLKFYVHQSGPAGLQLEVGTDGGLIVIGISRPLVWAMGIRPGDQLDRIGGMSTSGLAPDEAFRCLYRADLPTVLRFKATARVQRETWTILLQDRLGVTFAGDGRLDIPVVDRVVARTDESPQVGDLLVLVNDVYDAVAHGLSATLRYIHESPRPVALTFQRLLSDAAPMPRPPSEPALLTERELSDVATEIQPSSTRTLCATTLSSASGNVVLVWRDGFLGVTLLEDPALGLPAVHRLTGKGQTPLVGQLGSGYTLVSVNGDALLPHCMVANCARLASAPKPVLLLFAPPRKQRLLRAASLLDGPSARLNRSFARALCTPRASEYEVLWSSPPLGLVLYYPKHSPAKTPCVKRVKPHCALTLPASADGHQLVAVNNIATSGLASTDLTRLLHSAGFPIVLRFRSGDNESSSPPSNRISDSDAASSILELDATHRIVWRDGDLGLTFAPSAAGPVVKRVGSCSQRVRVGDILLHINSKPVPMDEPFSDTMARLVAMPKPIVLGFTQAPPDERGSSESL</sequence>
<proteinExistence type="predicted"/>
<dbReference type="OrthoDB" id="67717at2759"/>
<evidence type="ECO:0000313" key="6">
    <source>
        <dbReference type="EMBL" id="EQC29666.1"/>
    </source>
</evidence>
<gene>
    <name evidence="6" type="ORF">SDRG_12670</name>
</gene>
<dbReference type="SUPFAM" id="SSF50156">
    <property type="entry name" value="PDZ domain-like"/>
    <property type="match status" value="1"/>
</dbReference>
<name>T0Q4X5_SAPDV</name>
<evidence type="ECO:0000313" key="7">
    <source>
        <dbReference type="Proteomes" id="UP000030762"/>
    </source>
</evidence>
<dbReference type="VEuPathDB" id="FungiDB:SDRG_12670"/>